<sequence length="109" mass="11978">MLSHQLFRALGDPTRVRLLDLIAERCRACSVSELADCLDVDLSVVSRHLTLLRAAGVLRATKSGRNVLYEIQFDSLAEALRGIADALERAREDFEPTGSRSSLDLEGPP</sequence>
<dbReference type="Pfam" id="PF12840">
    <property type="entry name" value="HTH_20"/>
    <property type="match status" value="1"/>
</dbReference>
<evidence type="ECO:0000256" key="3">
    <source>
        <dbReference type="ARBA" id="ARBA00023163"/>
    </source>
</evidence>
<dbReference type="GO" id="GO:0003677">
    <property type="term" value="F:DNA binding"/>
    <property type="evidence" value="ECO:0007669"/>
    <property type="project" value="UniProtKB-KW"/>
</dbReference>
<dbReference type="SUPFAM" id="SSF46785">
    <property type="entry name" value="Winged helix' DNA-binding domain"/>
    <property type="match status" value="1"/>
</dbReference>
<dbReference type="CDD" id="cd00090">
    <property type="entry name" value="HTH_ARSR"/>
    <property type="match status" value="1"/>
</dbReference>
<keyword evidence="2" id="KW-0238">DNA-binding</keyword>
<keyword evidence="6" id="KW-1185">Reference proteome</keyword>
<dbReference type="EMBL" id="QTTT01000001">
    <property type="protein sequence ID" value="REE99988.1"/>
    <property type="molecule type" value="Genomic_DNA"/>
</dbReference>
<dbReference type="NCBIfam" id="NF033788">
    <property type="entry name" value="HTH_metalloreg"/>
    <property type="match status" value="1"/>
</dbReference>
<keyword evidence="3" id="KW-0804">Transcription</keyword>
<dbReference type="InterPro" id="IPR036388">
    <property type="entry name" value="WH-like_DNA-bd_sf"/>
</dbReference>
<dbReference type="AlphaFoldDB" id="A0A3D9SVZ6"/>
<evidence type="ECO:0000259" key="4">
    <source>
        <dbReference type="PROSITE" id="PS50987"/>
    </source>
</evidence>
<accession>A0A3D9SVZ6</accession>
<dbReference type="GO" id="GO:0003700">
    <property type="term" value="F:DNA-binding transcription factor activity"/>
    <property type="evidence" value="ECO:0007669"/>
    <property type="project" value="InterPro"/>
</dbReference>
<dbReference type="PANTHER" id="PTHR43132">
    <property type="entry name" value="ARSENICAL RESISTANCE OPERON REPRESSOR ARSR-RELATED"/>
    <property type="match status" value="1"/>
</dbReference>
<proteinExistence type="predicted"/>
<feature type="domain" description="HTH arsR-type" evidence="4">
    <location>
        <begin position="1"/>
        <end position="91"/>
    </location>
</feature>
<dbReference type="Gene3D" id="1.10.10.10">
    <property type="entry name" value="Winged helix-like DNA-binding domain superfamily/Winged helix DNA-binding domain"/>
    <property type="match status" value="1"/>
</dbReference>
<dbReference type="InterPro" id="IPR011991">
    <property type="entry name" value="ArsR-like_HTH"/>
</dbReference>
<keyword evidence="1" id="KW-0805">Transcription regulation</keyword>
<dbReference type="InterPro" id="IPR051011">
    <property type="entry name" value="Metal_resp_trans_reg"/>
</dbReference>
<evidence type="ECO:0000256" key="2">
    <source>
        <dbReference type="ARBA" id="ARBA00023125"/>
    </source>
</evidence>
<evidence type="ECO:0000313" key="5">
    <source>
        <dbReference type="EMBL" id="REE99988.1"/>
    </source>
</evidence>
<dbReference type="InterPro" id="IPR036390">
    <property type="entry name" value="WH_DNA-bd_sf"/>
</dbReference>
<organism evidence="5 6">
    <name type="scientific">Thermomonospora umbrina</name>
    <dbReference type="NCBI Taxonomy" id="111806"/>
    <lineage>
        <taxon>Bacteria</taxon>
        <taxon>Bacillati</taxon>
        <taxon>Actinomycetota</taxon>
        <taxon>Actinomycetes</taxon>
        <taxon>Streptosporangiales</taxon>
        <taxon>Thermomonosporaceae</taxon>
        <taxon>Thermomonospora</taxon>
    </lineage>
</organism>
<dbReference type="PANTHER" id="PTHR43132:SF2">
    <property type="entry name" value="ARSENICAL RESISTANCE OPERON REPRESSOR ARSR-RELATED"/>
    <property type="match status" value="1"/>
</dbReference>
<dbReference type="SMART" id="SM00418">
    <property type="entry name" value="HTH_ARSR"/>
    <property type="match status" value="1"/>
</dbReference>
<reference evidence="5 6" key="1">
    <citation type="submission" date="2018-08" db="EMBL/GenBank/DDBJ databases">
        <title>Sequencing the genomes of 1000 actinobacteria strains.</title>
        <authorList>
            <person name="Klenk H.-P."/>
        </authorList>
    </citation>
    <scope>NUCLEOTIDE SEQUENCE [LARGE SCALE GENOMIC DNA]</scope>
    <source>
        <strain evidence="5 6">DSM 43927</strain>
    </source>
</reference>
<dbReference type="Proteomes" id="UP000256661">
    <property type="component" value="Unassembled WGS sequence"/>
</dbReference>
<comment type="caution">
    <text evidence="5">The sequence shown here is derived from an EMBL/GenBank/DDBJ whole genome shotgun (WGS) entry which is preliminary data.</text>
</comment>
<evidence type="ECO:0000313" key="6">
    <source>
        <dbReference type="Proteomes" id="UP000256661"/>
    </source>
</evidence>
<dbReference type="InterPro" id="IPR001845">
    <property type="entry name" value="HTH_ArsR_DNA-bd_dom"/>
</dbReference>
<name>A0A3D9SVZ6_9ACTN</name>
<evidence type="ECO:0000256" key="1">
    <source>
        <dbReference type="ARBA" id="ARBA00023015"/>
    </source>
</evidence>
<dbReference type="PRINTS" id="PR00778">
    <property type="entry name" value="HTHARSR"/>
</dbReference>
<gene>
    <name evidence="5" type="ORF">DFJ69_5509</name>
</gene>
<protein>
    <submittedName>
        <fullName evidence="5">ArsR family transcriptional regulator</fullName>
    </submittedName>
</protein>
<dbReference type="PROSITE" id="PS50987">
    <property type="entry name" value="HTH_ARSR_2"/>
    <property type="match status" value="1"/>
</dbReference>